<dbReference type="EMBL" id="JADBJN010000002">
    <property type="protein sequence ID" value="KAG5677109.1"/>
    <property type="molecule type" value="Genomic_DNA"/>
</dbReference>
<feature type="compositionally biased region" description="Polar residues" evidence="2">
    <location>
        <begin position="297"/>
        <end position="330"/>
    </location>
</feature>
<feature type="coiled-coil region" evidence="1">
    <location>
        <begin position="599"/>
        <end position="690"/>
    </location>
</feature>
<feature type="compositionally biased region" description="Low complexity" evidence="2">
    <location>
        <begin position="274"/>
        <end position="288"/>
    </location>
</feature>
<protein>
    <submittedName>
        <fullName evidence="3">Uncharacterized protein</fullName>
    </submittedName>
</protein>
<feature type="region of interest" description="Disordered" evidence="2">
    <location>
        <begin position="1"/>
        <end position="20"/>
    </location>
</feature>
<feature type="compositionally biased region" description="Basic and acidic residues" evidence="2">
    <location>
        <begin position="252"/>
        <end position="264"/>
    </location>
</feature>
<accession>A0A9J6C5D1</accession>
<comment type="caution">
    <text evidence="3">The sequence shown here is derived from an EMBL/GenBank/DDBJ whole genome shotgun (WGS) entry which is preliminary data.</text>
</comment>
<feature type="region of interest" description="Disordered" evidence="2">
    <location>
        <begin position="178"/>
        <end position="347"/>
    </location>
</feature>
<feature type="compositionally biased region" description="Polar residues" evidence="2">
    <location>
        <begin position="401"/>
        <end position="441"/>
    </location>
</feature>
<keyword evidence="1" id="KW-0175">Coiled coil</keyword>
<keyword evidence="4" id="KW-1185">Reference proteome</keyword>
<evidence type="ECO:0000256" key="2">
    <source>
        <dbReference type="SAM" id="MobiDB-lite"/>
    </source>
</evidence>
<feature type="coiled-coil region" evidence="1">
    <location>
        <begin position="508"/>
        <end position="560"/>
    </location>
</feature>
<evidence type="ECO:0000256" key="1">
    <source>
        <dbReference type="SAM" id="Coils"/>
    </source>
</evidence>
<evidence type="ECO:0000313" key="3">
    <source>
        <dbReference type="EMBL" id="KAG5677109.1"/>
    </source>
</evidence>
<gene>
    <name evidence="3" type="ORF">PVAND_006892</name>
</gene>
<dbReference type="AlphaFoldDB" id="A0A9J6C5D1"/>
<evidence type="ECO:0000313" key="4">
    <source>
        <dbReference type="Proteomes" id="UP001107558"/>
    </source>
</evidence>
<name>A0A9J6C5D1_POLVA</name>
<dbReference type="OrthoDB" id="7475679at2759"/>
<reference evidence="3" key="1">
    <citation type="submission" date="2021-03" db="EMBL/GenBank/DDBJ databases">
        <title>Chromosome level genome of the anhydrobiotic midge Polypedilum vanderplanki.</title>
        <authorList>
            <person name="Yoshida Y."/>
            <person name="Kikawada T."/>
            <person name="Gusev O."/>
        </authorList>
    </citation>
    <scope>NUCLEOTIDE SEQUENCE</scope>
    <source>
        <strain evidence="3">NIAS01</strain>
        <tissue evidence="3">Whole body or cell culture</tissue>
    </source>
</reference>
<sequence>MEINEQDDANKSSHSDGLLTETTTISTIKSTDENILKSSSYDVLPQKNENEKEIEIENDENKELVYNNNNNVDDTNVDVLTNKVPVADDENVNNNIKTATVNGDGSDSGVEIGVATNNNNNVLQRALSSSNSGGYTSSCGGIEDNIGPISCNSSMISYCSDTCDKTNSTVVLPDFYASEGGSESSSVTGDPTFRKLNSGAKKKVAVKEGNNKSPRRSNESNSSGKSSIRSRPPSVNRSQSLSIKSGVPSLMTRERARSRDKNKIENPTFISPQKSLMTTSLTRSMSLKRPPKPDSLSLMSRDTNNLSPRVNLSRTPSLTRGRTPHATPTNCDDGRWPSVGNKTATQTPRVVKTNNSAAATPTNSDTLIIRTRIGNIQLDNKSSTFDKYATLPRRRKERSVENLTQAGSRSSSTTRNNPDTLPNRMTNSVVKKLPSSSTPNKSLPAYPKIAKKPLVPKTKIYHETSVQTAITCKDVDDAFSGNPKNLPRIDAVEMKTKETQSDIRDKEMEKLREQIDKMNADHSQLLAKLSEKSQTVSELEQELLKEKEEKLIAQKELQNNTERVMHMLNNFQAGPRETEKEGDSLLMLESQLMISGSVLEKQQDEIVKLQNICRTLQRDMEKSLKIQENLIRQKNELEEESTELQDFLQAEKVAFMDALKEAENENRHVKEKLSQRESELERQQEECRHLVRICEQRRQEYLGMQAKYNALEGRSKDLLLSQGSAVSGANVALASLQSRIEHLVEQLISSYNISEQDLEVS</sequence>
<proteinExistence type="predicted"/>
<feature type="region of interest" description="Disordered" evidence="2">
    <location>
        <begin position="391"/>
        <end position="445"/>
    </location>
</feature>
<organism evidence="3 4">
    <name type="scientific">Polypedilum vanderplanki</name>
    <name type="common">Sleeping chironomid midge</name>
    <dbReference type="NCBI Taxonomy" id="319348"/>
    <lineage>
        <taxon>Eukaryota</taxon>
        <taxon>Metazoa</taxon>
        <taxon>Ecdysozoa</taxon>
        <taxon>Arthropoda</taxon>
        <taxon>Hexapoda</taxon>
        <taxon>Insecta</taxon>
        <taxon>Pterygota</taxon>
        <taxon>Neoptera</taxon>
        <taxon>Endopterygota</taxon>
        <taxon>Diptera</taxon>
        <taxon>Nematocera</taxon>
        <taxon>Chironomoidea</taxon>
        <taxon>Chironomidae</taxon>
        <taxon>Chironominae</taxon>
        <taxon>Polypedilum</taxon>
        <taxon>Polypedilum</taxon>
    </lineage>
</organism>
<feature type="compositionally biased region" description="Low complexity" evidence="2">
    <location>
        <begin position="219"/>
        <end position="234"/>
    </location>
</feature>
<dbReference type="Proteomes" id="UP001107558">
    <property type="component" value="Chromosome 2"/>
</dbReference>